<dbReference type="OrthoDB" id="536948at2759"/>
<dbReference type="PROSITE" id="PS50287">
    <property type="entry name" value="SRCR_2"/>
    <property type="match status" value="1"/>
</dbReference>
<reference evidence="5 6" key="1">
    <citation type="journal article" date="2010" name="Science">
        <title>Genomic analysis of organismal complexity in the multicellular green alga Volvox carteri.</title>
        <authorList>
            <person name="Prochnik S.E."/>
            <person name="Umen J."/>
            <person name="Nedelcu A.M."/>
            <person name="Hallmann A."/>
            <person name="Miller S.M."/>
            <person name="Nishii I."/>
            <person name="Ferris P."/>
            <person name="Kuo A."/>
            <person name="Mitros T."/>
            <person name="Fritz-Laylin L.K."/>
            <person name="Hellsten U."/>
            <person name="Chapman J."/>
            <person name="Simakov O."/>
            <person name="Rensing S.A."/>
            <person name="Terry A."/>
            <person name="Pangilinan J."/>
            <person name="Kapitonov V."/>
            <person name="Jurka J."/>
            <person name="Salamov A."/>
            <person name="Shapiro H."/>
            <person name="Schmutz J."/>
            <person name="Grimwood J."/>
            <person name="Lindquist E."/>
            <person name="Lucas S."/>
            <person name="Grigoriev I.V."/>
            <person name="Schmitt R."/>
            <person name="Kirk D."/>
            <person name="Rokhsar D.S."/>
        </authorList>
    </citation>
    <scope>NUCLEOTIDE SEQUENCE [LARGE SCALE GENOMIC DNA]</scope>
    <source>
        <strain evidence="6">f. Nagariensis / Eve</strain>
    </source>
</reference>
<dbReference type="AlphaFoldDB" id="D8U012"/>
<evidence type="ECO:0000313" key="6">
    <source>
        <dbReference type="Proteomes" id="UP000001058"/>
    </source>
</evidence>
<dbReference type="Gene3D" id="3.10.250.10">
    <property type="entry name" value="SRCR-like domain"/>
    <property type="match status" value="1"/>
</dbReference>
<proteinExistence type="predicted"/>
<dbReference type="InParanoid" id="D8U012"/>
<dbReference type="GO" id="GO:0016020">
    <property type="term" value="C:membrane"/>
    <property type="evidence" value="ECO:0007669"/>
    <property type="project" value="InterPro"/>
</dbReference>
<evidence type="ECO:0000259" key="4">
    <source>
        <dbReference type="PROSITE" id="PS50287"/>
    </source>
</evidence>
<evidence type="ECO:0000256" key="2">
    <source>
        <dbReference type="SAM" id="MobiDB-lite"/>
    </source>
</evidence>
<keyword evidence="1" id="KW-1015">Disulfide bond</keyword>
<dbReference type="SUPFAM" id="SSF56487">
    <property type="entry name" value="SRCR-like"/>
    <property type="match status" value="1"/>
</dbReference>
<dbReference type="GeneID" id="9628315"/>
<feature type="signal peptide" evidence="3">
    <location>
        <begin position="1"/>
        <end position="24"/>
    </location>
</feature>
<dbReference type="RefSeq" id="XP_002952065.1">
    <property type="nucleotide sequence ID" value="XM_002952019.1"/>
</dbReference>
<evidence type="ECO:0000256" key="3">
    <source>
        <dbReference type="SAM" id="SignalP"/>
    </source>
</evidence>
<name>D8U012_VOLCA</name>
<protein>
    <recommendedName>
        <fullName evidence="4">SRCR domain-containing protein</fullName>
    </recommendedName>
</protein>
<evidence type="ECO:0000313" key="5">
    <source>
        <dbReference type="EMBL" id="EFJ46856.1"/>
    </source>
</evidence>
<sequence>MWGTATWLALATLLGAGWIGLGHCALAPSPAIKMSPKPSPTAVPSPIPPAAPKQYDIRLVGGRFPSEGRVEMFDGQEWGTICSLQRAMDKTHARGSQESARSREMFGDGTSW</sequence>
<evidence type="ECO:0000256" key="1">
    <source>
        <dbReference type="ARBA" id="ARBA00023157"/>
    </source>
</evidence>
<feature type="region of interest" description="Disordered" evidence="2">
    <location>
        <begin position="90"/>
        <end position="112"/>
    </location>
</feature>
<feature type="domain" description="SRCR" evidence="4">
    <location>
        <begin position="57"/>
        <end position="83"/>
    </location>
</feature>
<gene>
    <name evidence="5" type="ORF">VOLCADRAFT_92581</name>
</gene>
<dbReference type="InterPro" id="IPR001190">
    <property type="entry name" value="SRCR"/>
</dbReference>
<dbReference type="Proteomes" id="UP000001058">
    <property type="component" value="Unassembled WGS sequence"/>
</dbReference>
<dbReference type="InterPro" id="IPR036772">
    <property type="entry name" value="SRCR-like_dom_sf"/>
</dbReference>
<organism evidence="6">
    <name type="scientific">Volvox carteri f. nagariensis</name>
    <dbReference type="NCBI Taxonomy" id="3068"/>
    <lineage>
        <taxon>Eukaryota</taxon>
        <taxon>Viridiplantae</taxon>
        <taxon>Chlorophyta</taxon>
        <taxon>core chlorophytes</taxon>
        <taxon>Chlorophyceae</taxon>
        <taxon>CS clade</taxon>
        <taxon>Chlamydomonadales</taxon>
        <taxon>Volvocaceae</taxon>
        <taxon>Volvox</taxon>
    </lineage>
</organism>
<feature type="chain" id="PRO_5003124057" description="SRCR domain-containing protein" evidence="3">
    <location>
        <begin position="25"/>
        <end position="112"/>
    </location>
</feature>
<keyword evidence="3" id="KW-0732">Signal</keyword>
<dbReference type="KEGG" id="vcn:VOLCADRAFT_92581"/>
<accession>D8U012</accession>
<dbReference type="EMBL" id="GL378348">
    <property type="protein sequence ID" value="EFJ46856.1"/>
    <property type="molecule type" value="Genomic_DNA"/>
</dbReference>
<keyword evidence="6" id="KW-1185">Reference proteome</keyword>